<evidence type="ECO:0000256" key="1">
    <source>
        <dbReference type="ARBA" id="ARBA00007177"/>
    </source>
</evidence>
<comment type="caution">
    <text evidence="4">The sequence shown here is derived from an EMBL/GenBank/DDBJ whole genome shotgun (WGS) entry which is preliminary data.</text>
</comment>
<dbReference type="Proteomes" id="UP000321638">
    <property type="component" value="Unassembled WGS sequence"/>
</dbReference>
<dbReference type="HAMAP" id="MF_01384">
    <property type="entry name" value="UreD"/>
    <property type="match status" value="1"/>
</dbReference>
<dbReference type="GO" id="GO:0005737">
    <property type="term" value="C:cytoplasm"/>
    <property type="evidence" value="ECO:0007669"/>
    <property type="project" value="UniProtKB-SubCell"/>
</dbReference>
<dbReference type="AlphaFoldDB" id="A0A5C8PB67"/>
<keyword evidence="5" id="KW-1185">Reference proteome</keyword>
<dbReference type="OrthoDB" id="7376631at2"/>
<protein>
    <recommendedName>
        <fullName evidence="3">Urease accessory protein UreD</fullName>
    </recommendedName>
</protein>
<evidence type="ECO:0000313" key="4">
    <source>
        <dbReference type="EMBL" id="TXL71037.1"/>
    </source>
</evidence>
<comment type="subunit">
    <text evidence="3">UreD, UreF and UreG form a complex that acts as a GTP-hydrolysis-dependent molecular chaperone, activating the urease apoprotein by helping to assemble the nickel containing metallocenter of UreC. The UreE protein probably delivers the nickel.</text>
</comment>
<evidence type="ECO:0000256" key="2">
    <source>
        <dbReference type="ARBA" id="ARBA00023186"/>
    </source>
</evidence>
<comment type="similarity">
    <text evidence="1 3">Belongs to the UreD family.</text>
</comment>
<evidence type="ECO:0000256" key="3">
    <source>
        <dbReference type="HAMAP-Rule" id="MF_01384"/>
    </source>
</evidence>
<name>A0A5C8PB67_9HYPH</name>
<dbReference type="PANTHER" id="PTHR33643:SF1">
    <property type="entry name" value="UREASE ACCESSORY PROTEIN D"/>
    <property type="match status" value="1"/>
</dbReference>
<dbReference type="Pfam" id="PF01774">
    <property type="entry name" value="UreD"/>
    <property type="match status" value="1"/>
</dbReference>
<keyword evidence="2 3" id="KW-0143">Chaperone</keyword>
<dbReference type="PANTHER" id="PTHR33643">
    <property type="entry name" value="UREASE ACCESSORY PROTEIN D"/>
    <property type="match status" value="1"/>
</dbReference>
<dbReference type="InterPro" id="IPR002669">
    <property type="entry name" value="UreD"/>
</dbReference>
<comment type="subcellular location">
    <subcellularLocation>
        <location evidence="3">Cytoplasm</location>
    </subcellularLocation>
</comment>
<reference evidence="4 5" key="1">
    <citation type="submission" date="2019-06" db="EMBL/GenBank/DDBJ databases">
        <title>New taxonomy in bacterial strain CC-CFT640, isolated from vineyard.</title>
        <authorList>
            <person name="Lin S.-Y."/>
            <person name="Tsai C.-F."/>
            <person name="Young C.-C."/>
        </authorList>
    </citation>
    <scope>NUCLEOTIDE SEQUENCE [LARGE SCALE GENOMIC DNA]</scope>
    <source>
        <strain evidence="4 5">CC-CFT640</strain>
    </source>
</reference>
<accession>A0A5C8PB67</accession>
<gene>
    <name evidence="3" type="primary">ureD</name>
    <name evidence="4" type="ORF">FHP25_31690</name>
</gene>
<keyword evidence="3" id="KW-0963">Cytoplasm</keyword>
<keyword evidence="3" id="KW-0996">Nickel insertion</keyword>
<sequence>MTCDSASAANQLDLSFERIGRRTVLARRHVGYPFNVTAPLRSASLDAELIVQSVSGGIYGGESLGQRIDVGPGARVSVKMPSATVVHAARQGVAAWQSVALHVAAGAVLCYLPRPLILFPGGALRQVMDVTVAGDAAVVIRDGFMMHDPQSMPPAARRLDSRVTVRDEVGRLIAMDAARADDAVIDAACPGVTDAFRAFGAVWLVQRLQAPHCQVIKSAIARRFVCMGDCYVSTSALRGEGGVVVRVAAADGGALDAALDMAAGMVRDAVHQRPSADSLEPGWYDPHADLC</sequence>
<dbReference type="GO" id="GO:0016151">
    <property type="term" value="F:nickel cation binding"/>
    <property type="evidence" value="ECO:0007669"/>
    <property type="project" value="UniProtKB-UniRule"/>
</dbReference>
<evidence type="ECO:0000313" key="5">
    <source>
        <dbReference type="Proteomes" id="UP000321638"/>
    </source>
</evidence>
<organism evidence="4 5">
    <name type="scientific">Vineibacter terrae</name>
    <dbReference type="NCBI Taxonomy" id="2586908"/>
    <lineage>
        <taxon>Bacteria</taxon>
        <taxon>Pseudomonadati</taxon>
        <taxon>Pseudomonadota</taxon>
        <taxon>Alphaproteobacteria</taxon>
        <taxon>Hyphomicrobiales</taxon>
        <taxon>Vineibacter</taxon>
    </lineage>
</organism>
<dbReference type="EMBL" id="VDUZ01000049">
    <property type="protein sequence ID" value="TXL71037.1"/>
    <property type="molecule type" value="Genomic_DNA"/>
</dbReference>
<comment type="function">
    <text evidence="3">Required for maturation of urease via the functional incorporation of the urease nickel metallocenter.</text>
</comment>
<proteinExistence type="inferred from homology"/>
<dbReference type="RefSeq" id="WP_147851018.1">
    <property type="nucleotide sequence ID" value="NZ_VDUZ01000049.1"/>
</dbReference>